<dbReference type="UniPathway" id="UPA00143"/>
<dbReference type="PROSITE" id="PS51081">
    <property type="entry name" value="ZF_SIAH"/>
    <property type="match status" value="1"/>
</dbReference>
<evidence type="ECO:0000256" key="5">
    <source>
        <dbReference type="ARBA" id="ARBA00022679"/>
    </source>
</evidence>
<dbReference type="PANTHER" id="PTHR46632">
    <property type="entry name" value="E3 UBIQUITIN-PROTEIN LIGASE SINA-LIKE 4"/>
    <property type="match status" value="1"/>
</dbReference>
<dbReference type="CDD" id="cd16571">
    <property type="entry name" value="RING-HC_SIAHs"/>
    <property type="match status" value="1"/>
</dbReference>
<dbReference type="PANTHER" id="PTHR46632:SF11">
    <property type="entry name" value="E3 UBIQUITIN-PROTEIN LIGASE SINA-LIKE 1-RELATED"/>
    <property type="match status" value="1"/>
</dbReference>
<proteinExistence type="inferred from homology"/>
<feature type="domain" description="SIAH-type" evidence="12">
    <location>
        <begin position="118"/>
        <end position="176"/>
    </location>
</feature>
<comment type="pathway">
    <text evidence="2">Protein modification; protein ubiquitination.</text>
</comment>
<dbReference type="Pfam" id="PF21361">
    <property type="entry name" value="Sina_ZnF"/>
    <property type="match status" value="1"/>
</dbReference>
<dbReference type="InterPro" id="IPR049548">
    <property type="entry name" value="Sina-like_RING"/>
</dbReference>
<dbReference type="GO" id="GO:0061630">
    <property type="term" value="F:ubiquitin protein ligase activity"/>
    <property type="evidence" value="ECO:0007669"/>
    <property type="project" value="UniProtKB-EC"/>
</dbReference>
<dbReference type="GO" id="GO:0016567">
    <property type="term" value="P:protein ubiquitination"/>
    <property type="evidence" value="ECO:0007669"/>
    <property type="project" value="UniProtKB-UniPathway"/>
</dbReference>
<keyword evidence="6" id="KW-0479">Metal-binding</keyword>
<evidence type="ECO:0000313" key="13">
    <source>
        <dbReference type="EMBL" id="CAG7880431.1"/>
    </source>
</evidence>
<evidence type="ECO:0000256" key="6">
    <source>
        <dbReference type="ARBA" id="ARBA00022723"/>
    </source>
</evidence>
<dbReference type="Proteomes" id="UP000694005">
    <property type="component" value="Chromosome A03"/>
</dbReference>
<evidence type="ECO:0000256" key="3">
    <source>
        <dbReference type="ARBA" id="ARBA00009119"/>
    </source>
</evidence>
<evidence type="ECO:0000256" key="8">
    <source>
        <dbReference type="ARBA" id="ARBA00022786"/>
    </source>
</evidence>
<dbReference type="EC" id="2.3.2.27" evidence="4"/>
<dbReference type="InterPro" id="IPR013010">
    <property type="entry name" value="Znf_SIAH"/>
</dbReference>
<evidence type="ECO:0000259" key="12">
    <source>
        <dbReference type="PROSITE" id="PS51081"/>
    </source>
</evidence>
<dbReference type="EMBL" id="LS974619">
    <property type="protein sequence ID" value="CAG7880431.1"/>
    <property type="molecule type" value="Genomic_DNA"/>
</dbReference>
<evidence type="ECO:0000256" key="10">
    <source>
        <dbReference type="ARBA" id="ARBA00024004"/>
    </source>
</evidence>
<reference evidence="13 14" key="1">
    <citation type="submission" date="2021-07" db="EMBL/GenBank/DDBJ databases">
        <authorList>
            <consortium name="Genoscope - CEA"/>
            <person name="William W."/>
        </authorList>
    </citation>
    <scope>NUCLEOTIDE SEQUENCE [LARGE SCALE GENOMIC DNA]</scope>
</reference>
<dbReference type="AlphaFoldDB" id="A0A8D9GH11"/>
<organism evidence="13 14">
    <name type="scientific">Brassica campestris</name>
    <name type="common">Field mustard</name>
    <dbReference type="NCBI Taxonomy" id="3711"/>
    <lineage>
        <taxon>Eukaryota</taxon>
        <taxon>Viridiplantae</taxon>
        <taxon>Streptophyta</taxon>
        <taxon>Embryophyta</taxon>
        <taxon>Tracheophyta</taxon>
        <taxon>Spermatophyta</taxon>
        <taxon>Magnoliopsida</taxon>
        <taxon>eudicotyledons</taxon>
        <taxon>Gunneridae</taxon>
        <taxon>Pentapetalae</taxon>
        <taxon>rosids</taxon>
        <taxon>malvids</taxon>
        <taxon>Brassicales</taxon>
        <taxon>Brassicaceae</taxon>
        <taxon>Brassiceae</taxon>
        <taxon>Brassica</taxon>
    </lineage>
</organism>
<gene>
    <name evidence="13" type="ORF">BRAPAZ1V2_A03P17740.2</name>
</gene>
<dbReference type="Gramene" id="A03p17740.2_BraZ1">
    <property type="protein sequence ID" value="A03p17740.2_BraZ1.CDS"/>
    <property type="gene ID" value="A03g17740.2_BraZ1"/>
</dbReference>
<dbReference type="SUPFAM" id="SSF49599">
    <property type="entry name" value="TRAF domain-like"/>
    <property type="match status" value="1"/>
</dbReference>
<dbReference type="GO" id="GO:0008270">
    <property type="term" value="F:zinc ion binding"/>
    <property type="evidence" value="ECO:0007669"/>
    <property type="project" value="UniProtKB-KW"/>
</dbReference>
<comment type="similarity">
    <text evidence="3">Belongs to the SINA (Seven in absentia) family.</text>
</comment>
<evidence type="ECO:0000256" key="2">
    <source>
        <dbReference type="ARBA" id="ARBA00004906"/>
    </source>
</evidence>
<keyword evidence="8" id="KW-0833">Ubl conjugation pathway</keyword>
<evidence type="ECO:0000256" key="7">
    <source>
        <dbReference type="ARBA" id="ARBA00022771"/>
    </source>
</evidence>
<evidence type="ECO:0000313" key="14">
    <source>
        <dbReference type="Proteomes" id="UP000694005"/>
    </source>
</evidence>
<evidence type="ECO:0000256" key="1">
    <source>
        <dbReference type="ARBA" id="ARBA00000900"/>
    </source>
</evidence>
<dbReference type="Gene3D" id="3.30.40.10">
    <property type="entry name" value="Zinc/RING finger domain, C3HC4 (zinc finger)"/>
    <property type="match status" value="1"/>
</dbReference>
<protein>
    <recommendedName>
        <fullName evidence="4">RING-type E3 ubiquitin transferase</fullName>
        <ecNumber evidence="4">2.3.2.27</ecNumber>
    </recommendedName>
</protein>
<comment type="catalytic activity">
    <reaction evidence="1">
        <text>S-ubiquitinyl-[E2 ubiquitin-conjugating enzyme]-L-cysteine + [acceptor protein]-L-lysine = [E2 ubiquitin-conjugating enzyme]-L-cysteine + N(6)-ubiquitinyl-[acceptor protein]-L-lysine.</text>
        <dbReference type="EC" id="2.3.2.27"/>
    </reaction>
</comment>
<evidence type="ECO:0000256" key="4">
    <source>
        <dbReference type="ARBA" id="ARBA00012483"/>
    </source>
</evidence>
<keyword evidence="5" id="KW-0808">Transferase</keyword>
<comment type="function">
    <text evidence="10">E3 ubiquitin-protein ligase that mediates ubiquitination and subsequent proteasomal degradation of target proteins. E3 ubiquitin ligases accept ubiquitin from an E2 ubiquitin-conjugating enzyme in the form of a thioester and then directly transfers the ubiquitin to targeted substrates. It probably triggers the ubiquitin-mediated degradation of different substrates.</text>
</comment>
<evidence type="ECO:0000256" key="11">
    <source>
        <dbReference type="PROSITE-ProRule" id="PRU00455"/>
    </source>
</evidence>
<keyword evidence="9" id="KW-0862">Zinc</keyword>
<keyword evidence="7 11" id="KW-0863">Zinc-finger</keyword>
<sequence>MVTDTNPEQVLAGEASSSHLKRQRLSSLVEEEAEGGENVGEVTGDEITTTEVRSGVLLDLDLLDCPVCCHALTNHIFQCDNGHIACSACCINMRNKCPSCTLPIGIHRCRIMERVVEAIMVPCPNAKRGCTDKFSYGKELAHEKECSFALCYCPASECNYAGLCKDLYRHYHANHTGYCESFTCGFNADAWMHISDKILVLQEGRGGALVAVQCFEEEQGVYVTVNCIAPCAPGVSEFSYQLSYSHGDKSMSFGLDEMDRIQKVSFQTPEKDFMFVPHYFLNGRESLKMKICIRRRGEEQEKKT</sequence>
<accession>A0A8D9GH11</accession>
<dbReference type="InterPro" id="IPR044286">
    <property type="entry name" value="SINL_plant"/>
</dbReference>
<dbReference type="Pfam" id="PF21362">
    <property type="entry name" value="Sina_RING"/>
    <property type="match status" value="1"/>
</dbReference>
<name>A0A8D9GH11_BRACM</name>
<evidence type="ECO:0000256" key="9">
    <source>
        <dbReference type="ARBA" id="ARBA00022833"/>
    </source>
</evidence>
<dbReference type="InterPro" id="IPR013083">
    <property type="entry name" value="Znf_RING/FYVE/PHD"/>
</dbReference>